<dbReference type="GO" id="GO:0003712">
    <property type="term" value="F:transcription coregulator activity"/>
    <property type="evidence" value="ECO:0007669"/>
    <property type="project" value="InterPro"/>
</dbReference>
<evidence type="ECO:0000256" key="1">
    <source>
        <dbReference type="RuleBase" id="RU364140"/>
    </source>
</evidence>
<organism evidence="3 4">
    <name type="scientific">Ceratobasidium theobromae</name>
    <dbReference type="NCBI Taxonomy" id="1582974"/>
    <lineage>
        <taxon>Eukaryota</taxon>
        <taxon>Fungi</taxon>
        <taxon>Dikarya</taxon>
        <taxon>Basidiomycota</taxon>
        <taxon>Agaricomycotina</taxon>
        <taxon>Agaricomycetes</taxon>
        <taxon>Cantharellales</taxon>
        <taxon>Ceratobasidiaceae</taxon>
        <taxon>Ceratobasidium</taxon>
    </lineage>
</organism>
<protein>
    <recommendedName>
        <fullName evidence="1">Mediator of RNA polymerase II transcription subunit 17</fullName>
    </recommendedName>
    <alternativeName>
        <fullName evidence="1">Mediator complex subunit 17</fullName>
    </alternativeName>
</protein>
<keyword evidence="4" id="KW-1185">Reference proteome</keyword>
<feature type="region of interest" description="Disordered" evidence="2">
    <location>
        <begin position="1"/>
        <end position="30"/>
    </location>
</feature>
<keyword evidence="1" id="KW-0010">Activator</keyword>
<comment type="similarity">
    <text evidence="1">Belongs to the Mediator complex subunit 17 family.</text>
</comment>
<dbReference type="OrthoDB" id="10251234at2759"/>
<name>A0A5N5QW79_9AGAM</name>
<sequence length="738" mass="79550">MTESYDLNSVRLSLEPPYRDDNGKPIPNLRDITQDGQLVFEEKQSPSAALAPQLKQLHDLIVSRKREFRSVTEARVLADGAGIVDTTPTSGAPHDADARPDATADEDDQAEIQESAEDQAPLSSTLNPESLMQLRKDMTQRLEEAHHSMNAALDLLNCLLAINTLSKNPAVSAAVNPTSGIAGLAPTPLAQTTPAPLTLAPSVLSLPSVQPSVVVMNSQIGITTRDAGIRKAAGILRHAALATAEEIERAGRGGGAGPAQGKYDTSYWATALRLRQACWALLPAPSPPGAAPALKSSTRSSKDILIGFALEGSPHPFRRLAFGIIPPTNPPKSQASDDKPPPLLVFPQLQNRRLRVSLRINGQKYSCPIDLQADSPGQQPGVRSGSPGQALNNLMRDAQQEILAAQARYVGTLVSQLSPTVIELEVTQDMSLLFERVSTEEEDLGDEPTITDVLEPDVVVCTLIRQILIVLLARAHRGALLDGMSSSGTTPSASVAATLRKQVPILGPVISLLRYRSMVQRVDSELKKILSGMGRAGIGATLTMTGASEPGNAFVESLSRFVDTLGDSSFQSTLHHRLDQSLALSGEALLRIEDKHLIQVTFQSPTLLKLHVVQSQITVHDHGQLGSFLRTDVAARVVHYIQDVGKRFLDESSKTDGGSTGYVKSWFVDPIGGYCIGRWPGGKGRFQLVIQENGRLKCEAVTEFQNKQITSKFEDVPQGVSLKNWIHSVMLNRSPSQL</sequence>
<feature type="region of interest" description="Disordered" evidence="2">
    <location>
        <begin position="82"/>
        <end position="127"/>
    </location>
</feature>
<gene>
    <name evidence="1" type="primary">MED17</name>
    <name evidence="3" type="ORF">CTheo_1104</name>
</gene>
<dbReference type="InterPro" id="IPR019313">
    <property type="entry name" value="Mediator_Med17"/>
</dbReference>
<dbReference type="Proteomes" id="UP000383932">
    <property type="component" value="Unassembled WGS sequence"/>
</dbReference>
<proteinExistence type="inferred from homology"/>
<comment type="subunit">
    <text evidence="1">Component of the Mediator complex.</text>
</comment>
<keyword evidence="1" id="KW-0805">Transcription regulation</keyword>
<evidence type="ECO:0000313" key="3">
    <source>
        <dbReference type="EMBL" id="KAB5595427.1"/>
    </source>
</evidence>
<keyword evidence="1" id="KW-0539">Nucleus</keyword>
<reference evidence="3 4" key="1">
    <citation type="journal article" date="2019" name="Fungal Biol. Biotechnol.">
        <title>Draft genome sequence of fastidious pathogen Ceratobasidium theobromae, which causes vascular-streak dieback in Theobroma cacao.</title>
        <authorList>
            <person name="Ali S.S."/>
            <person name="Asman A."/>
            <person name="Shao J."/>
            <person name="Firmansyah A.P."/>
            <person name="Susilo A.W."/>
            <person name="Rosmana A."/>
            <person name="McMahon P."/>
            <person name="Junaid M."/>
            <person name="Guest D."/>
            <person name="Kheng T.Y."/>
            <person name="Meinhardt L.W."/>
            <person name="Bailey B.A."/>
        </authorList>
    </citation>
    <scope>NUCLEOTIDE SEQUENCE [LARGE SCALE GENOMIC DNA]</scope>
    <source>
        <strain evidence="3 4">CT2</strain>
    </source>
</reference>
<dbReference type="EMBL" id="SSOP01000009">
    <property type="protein sequence ID" value="KAB5595427.1"/>
    <property type="molecule type" value="Genomic_DNA"/>
</dbReference>
<comment type="subcellular location">
    <subcellularLocation>
        <location evidence="1">Nucleus</location>
    </subcellularLocation>
</comment>
<feature type="compositionally biased region" description="Acidic residues" evidence="2">
    <location>
        <begin position="103"/>
        <end position="117"/>
    </location>
</feature>
<comment type="caution">
    <text evidence="3">The sequence shown here is derived from an EMBL/GenBank/DDBJ whole genome shotgun (WGS) entry which is preliminary data.</text>
</comment>
<evidence type="ECO:0000256" key="2">
    <source>
        <dbReference type="SAM" id="MobiDB-lite"/>
    </source>
</evidence>
<dbReference type="GO" id="GO:0006357">
    <property type="term" value="P:regulation of transcription by RNA polymerase II"/>
    <property type="evidence" value="ECO:0007669"/>
    <property type="project" value="InterPro"/>
</dbReference>
<feature type="compositionally biased region" description="Polar residues" evidence="2">
    <location>
        <begin position="1"/>
        <end position="11"/>
    </location>
</feature>
<keyword evidence="1" id="KW-0804">Transcription</keyword>
<dbReference type="GO" id="GO:0016592">
    <property type="term" value="C:mediator complex"/>
    <property type="evidence" value="ECO:0007669"/>
    <property type="project" value="InterPro"/>
</dbReference>
<dbReference type="AlphaFoldDB" id="A0A5N5QW79"/>
<accession>A0A5N5QW79</accession>
<comment type="function">
    <text evidence="1">Component of the Mediator complex, a coactivator involved in the regulated transcription of nearly all RNA polymerase II-dependent genes. Mediator functions as a bridge to convey information from gene-specific regulatory proteins to the basal RNA polymerase II transcription machinery. Mediator is recruited to promoters by direct interactions with regulatory proteins and serves as a scaffold for the assembly of a functional preinitiation complex with RNA polymerase II and the general transcription factors.</text>
</comment>
<evidence type="ECO:0000313" key="4">
    <source>
        <dbReference type="Proteomes" id="UP000383932"/>
    </source>
</evidence>
<dbReference type="Pfam" id="PF10156">
    <property type="entry name" value="Med17"/>
    <property type="match status" value="1"/>
</dbReference>